<dbReference type="SMR" id="A2FVB9"/>
<dbReference type="GO" id="GO:0005524">
    <property type="term" value="F:ATP binding"/>
    <property type="evidence" value="ECO:0007669"/>
    <property type="project" value="UniProtKB-KW"/>
</dbReference>
<evidence type="ECO:0000313" key="10">
    <source>
        <dbReference type="Proteomes" id="UP000001542"/>
    </source>
</evidence>
<dbReference type="KEGG" id="tva:4748852"/>
<gene>
    <name evidence="9" type="ORF">TVAG_498000</name>
</gene>
<dbReference type="RefSeq" id="XP_001304089.1">
    <property type="nucleotide sequence ID" value="XM_001304088.1"/>
</dbReference>
<dbReference type="PANTHER" id="PTHR10210:SF32">
    <property type="entry name" value="RIBOSE-PHOSPHATE PYROPHOSPHOKINASE 2"/>
    <property type="match status" value="1"/>
</dbReference>
<organism evidence="9 10">
    <name type="scientific">Trichomonas vaginalis (strain ATCC PRA-98 / G3)</name>
    <dbReference type="NCBI Taxonomy" id="412133"/>
    <lineage>
        <taxon>Eukaryota</taxon>
        <taxon>Metamonada</taxon>
        <taxon>Parabasalia</taxon>
        <taxon>Trichomonadida</taxon>
        <taxon>Trichomonadidae</taxon>
        <taxon>Trichomonas</taxon>
    </lineage>
</organism>
<dbReference type="SUPFAM" id="SSF53271">
    <property type="entry name" value="PRTase-like"/>
    <property type="match status" value="1"/>
</dbReference>
<dbReference type="AlphaFoldDB" id="A2FVB9"/>
<accession>A2FVB9</accession>
<evidence type="ECO:0000256" key="5">
    <source>
        <dbReference type="ARBA" id="ARBA00022741"/>
    </source>
</evidence>
<dbReference type="GO" id="GO:0006015">
    <property type="term" value="P:5-phosphoribose 1-diphosphate biosynthetic process"/>
    <property type="evidence" value="ECO:0000318"/>
    <property type="project" value="GO_Central"/>
</dbReference>
<dbReference type="GO" id="GO:0002189">
    <property type="term" value="C:ribose phosphate diphosphokinase complex"/>
    <property type="evidence" value="ECO:0000318"/>
    <property type="project" value="GO_Central"/>
</dbReference>
<dbReference type="OMA" id="AYDNIEN"/>
<dbReference type="EC" id="2.7.6.1" evidence="3"/>
<keyword evidence="5" id="KW-0547">Nucleotide-binding</keyword>
<comment type="similarity">
    <text evidence="2">Belongs to the ribose-phosphate pyrophosphokinase family.</text>
</comment>
<evidence type="ECO:0000256" key="2">
    <source>
        <dbReference type="ARBA" id="ARBA00006478"/>
    </source>
</evidence>
<evidence type="ECO:0000256" key="3">
    <source>
        <dbReference type="ARBA" id="ARBA00013247"/>
    </source>
</evidence>
<name>A2FVB9_TRIV3</name>
<dbReference type="GO" id="GO:0006164">
    <property type="term" value="P:purine nucleotide biosynthetic process"/>
    <property type="evidence" value="ECO:0000318"/>
    <property type="project" value="GO_Central"/>
</dbReference>
<dbReference type="PANTHER" id="PTHR10210">
    <property type="entry name" value="RIBOSE-PHOSPHATE DIPHOSPHOKINASE FAMILY MEMBER"/>
    <property type="match status" value="1"/>
</dbReference>
<sequence length="224" mass="24640">MERAVLPGEVVTAKCTIQMLSSIGSGSNGNVFLLFDLHTAGLLHYFEGPCLKLELYGQKALLRSLPLIDFDPATFMFASADLGRTAWVNAFARETGTPVAFIRKVRTMVGSESRSQAFEVIGCVKDKHVVIYDDMTRSGSTLVHAAEKYLSVGALSVDVLVSHFLPNDEEVINYIIKSPLRKIVALNTHPATQMPLIAQHPEKFVIADCSNEFVDCLKEIIPKN</sequence>
<dbReference type="InterPro" id="IPR029057">
    <property type="entry name" value="PRTase-like"/>
</dbReference>
<keyword evidence="10" id="KW-1185">Reference proteome</keyword>
<dbReference type="GO" id="GO:0016301">
    <property type="term" value="F:kinase activity"/>
    <property type="evidence" value="ECO:0007669"/>
    <property type="project" value="UniProtKB-KW"/>
</dbReference>
<evidence type="ECO:0000256" key="1">
    <source>
        <dbReference type="ARBA" id="ARBA00004996"/>
    </source>
</evidence>
<dbReference type="STRING" id="5722.A2FVB9"/>
<proteinExistence type="inferred from homology"/>
<dbReference type="InterPro" id="IPR000836">
    <property type="entry name" value="PRTase_dom"/>
</dbReference>
<dbReference type="Proteomes" id="UP000001542">
    <property type="component" value="Unassembled WGS sequence"/>
</dbReference>
<evidence type="ECO:0000256" key="7">
    <source>
        <dbReference type="ARBA" id="ARBA00022840"/>
    </source>
</evidence>
<dbReference type="VEuPathDB" id="TrichDB:TVAGG3_0148400"/>
<evidence type="ECO:0000256" key="6">
    <source>
        <dbReference type="ARBA" id="ARBA00022777"/>
    </source>
</evidence>
<dbReference type="EMBL" id="DS114054">
    <property type="protein sequence ID" value="EAX91159.1"/>
    <property type="molecule type" value="Genomic_DNA"/>
</dbReference>
<dbReference type="Gene3D" id="3.40.50.2020">
    <property type="match status" value="1"/>
</dbReference>
<dbReference type="GO" id="GO:0004749">
    <property type="term" value="F:ribose phosphate diphosphokinase activity"/>
    <property type="evidence" value="ECO:0000318"/>
    <property type="project" value="GO_Central"/>
</dbReference>
<dbReference type="InParanoid" id="A2FVB9"/>
<protein>
    <recommendedName>
        <fullName evidence="3">ribose-phosphate diphosphokinase</fullName>
        <ecNumber evidence="3">2.7.6.1</ecNumber>
    </recommendedName>
</protein>
<keyword evidence="4 9" id="KW-0808">Transferase</keyword>
<dbReference type="VEuPathDB" id="TrichDB:TVAG_498000"/>
<dbReference type="CDD" id="cd06223">
    <property type="entry name" value="PRTases_typeI"/>
    <property type="match status" value="1"/>
</dbReference>
<comment type="catalytic activity">
    <reaction evidence="8">
        <text>D-ribose 5-phosphate + ATP = 5-phospho-alpha-D-ribose 1-diphosphate + AMP + H(+)</text>
        <dbReference type="Rhea" id="RHEA:15609"/>
        <dbReference type="ChEBI" id="CHEBI:15378"/>
        <dbReference type="ChEBI" id="CHEBI:30616"/>
        <dbReference type="ChEBI" id="CHEBI:58017"/>
        <dbReference type="ChEBI" id="CHEBI:78346"/>
        <dbReference type="ChEBI" id="CHEBI:456215"/>
        <dbReference type="EC" id="2.7.6.1"/>
    </reaction>
</comment>
<dbReference type="FunFam" id="3.40.50.2020:FF:000078">
    <property type="entry name" value="ribose-phosphate pyrophosphokinase 4"/>
    <property type="match status" value="1"/>
</dbReference>
<evidence type="ECO:0000256" key="8">
    <source>
        <dbReference type="ARBA" id="ARBA00049535"/>
    </source>
</evidence>
<reference evidence="9" key="2">
    <citation type="journal article" date="2007" name="Science">
        <title>Draft genome sequence of the sexually transmitted pathogen Trichomonas vaginalis.</title>
        <authorList>
            <person name="Carlton J.M."/>
            <person name="Hirt R.P."/>
            <person name="Silva J.C."/>
            <person name="Delcher A.L."/>
            <person name="Schatz M."/>
            <person name="Zhao Q."/>
            <person name="Wortman J.R."/>
            <person name="Bidwell S.L."/>
            <person name="Alsmark U.C.M."/>
            <person name="Besteiro S."/>
            <person name="Sicheritz-Ponten T."/>
            <person name="Noel C.J."/>
            <person name="Dacks J.B."/>
            <person name="Foster P.G."/>
            <person name="Simillion C."/>
            <person name="Van de Peer Y."/>
            <person name="Miranda-Saavedra D."/>
            <person name="Barton G.J."/>
            <person name="Westrop G.D."/>
            <person name="Mueller S."/>
            <person name="Dessi D."/>
            <person name="Fiori P.L."/>
            <person name="Ren Q."/>
            <person name="Paulsen I."/>
            <person name="Zhang H."/>
            <person name="Bastida-Corcuera F.D."/>
            <person name="Simoes-Barbosa A."/>
            <person name="Brown M.T."/>
            <person name="Hayes R.D."/>
            <person name="Mukherjee M."/>
            <person name="Okumura C.Y."/>
            <person name="Schneider R."/>
            <person name="Smith A.J."/>
            <person name="Vanacova S."/>
            <person name="Villalvazo M."/>
            <person name="Haas B.J."/>
            <person name="Pertea M."/>
            <person name="Feldblyum T.V."/>
            <person name="Utterback T.R."/>
            <person name="Shu C.L."/>
            <person name="Osoegawa K."/>
            <person name="de Jong P.J."/>
            <person name="Hrdy I."/>
            <person name="Horvathova L."/>
            <person name="Zubacova Z."/>
            <person name="Dolezal P."/>
            <person name="Malik S.B."/>
            <person name="Logsdon J.M. Jr."/>
            <person name="Henze K."/>
            <person name="Gupta A."/>
            <person name="Wang C.C."/>
            <person name="Dunne R.L."/>
            <person name="Upcroft J.A."/>
            <person name="Upcroft P."/>
            <person name="White O."/>
            <person name="Salzberg S.L."/>
            <person name="Tang P."/>
            <person name="Chiu C.-H."/>
            <person name="Lee Y.-S."/>
            <person name="Embley T.M."/>
            <person name="Coombs G.H."/>
            <person name="Mottram J.C."/>
            <person name="Tachezy J."/>
            <person name="Fraser-Liggett C.M."/>
            <person name="Johnson P.J."/>
        </authorList>
    </citation>
    <scope>NUCLEOTIDE SEQUENCE [LARGE SCALE GENOMIC DNA]</scope>
    <source>
        <strain evidence="9">G3</strain>
    </source>
</reference>
<keyword evidence="6" id="KW-0418">Kinase</keyword>
<comment type="pathway">
    <text evidence="1">Metabolic intermediate biosynthesis; 5-phospho-alpha-D-ribose 1-diphosphate biosynthesis; 5-phospho-alpha-D-ribose 1-diphosphate from D-ribose 5-phosphate (route I): step 1/1.</text>
</comment>
<dbReference type="FunCoup" id="A2FVB9">
    <property type="interactions" value="356"/>
</dbReference>
<evidence type="ECO:0000256" key="4">
    <source>
        <dbReference type="ARBA" id="ARBA00022679"/>
    </source>
</evidence>
<dbReference type="OrthoDB" id="9449045at2759"/>
<keyword evidence="7" id="KW-0067">ATP-binding</keyword>
<dbReference type="GO" id="GO:0005737">
    <property type="term" value="C:cytoplasm"/>
    <property type="evidence" value="ECO:0000318"/>
    <property type="project" value="GO_Central"/>
</dbReference>
<dbReference type="InterPro" id="IPR005946">
    <property type="entry name" value="Rib-P_diPkinase"/>
</dbReference>
<evidence type="ECO:0000313" key="9">
    <source>
        <dbReference type="EMBL" id="EAX91159.1"/>
    </source>
</evidence>
<reference evidence="9" key="1">
    <citation type="submission" date="2006-10" db="EMBL/GenBank/DDBJ databases">
        <authorList>
            <person name="Amadeo P."/>
            <person name="Zhao Q."/>
            <person name="Wortman J."/>
            <person name="Fraser-Liggett C."/>
            <person name="Carlton J."/>
        </authorList>
    </citation>
    <scope>NUCLEOTIDE SEQUENCE</scope>
    <source>
        <strain evidence="9">G3</strain>
    </source>
</reference>
<dbReference type="GO" id="GO:0000287">
    <property type="term" value="F:magnesium ion binding"/>
    <property type="evidence" value="ECO:0007669"/>
    <property type="project" value="InterPro"/>
</dbReference>